<dbReference type="OrthoDB" id="4425169at2759"/>
<sequence length="216" mass="24089">MAITELIFPSVKTDSASLKELERDWPSLSKGLTDPNPGLLYAFRGWILTEDGLDVREAYREFLLFEWNSADSFHAFIGSEQFAAFAGSIRHLVTGPPTLQLFETKFSPRDAASAPLVEIIRVKVSSSENAEQSLQVWEKASHYLAGNGESTTSITYGKSSNLETDVIMCIIGWQNEKEHHNISEEKIWSETMESLRSLGKMSRITVGIEAMNLGVL</sequence>
<comment type="caution">
    <text evidence="1">The sequence shown here is derived from an EMBL/GenBank/DDBJ whole genome shotgun (WGS) entry which is preliminary data.</text>
</comment>
<dbReference type="EMBL" id="JAPZBU010000004">
    <property type="protein sequence ID" value="KAJ5408488.1"/>
    <property type="molecule type" value="Genomic_DNA"/>
</dbReference>
<organism evidence="1 2">
    <name type="scientific">Penicillium cosmopolitanum</name>
    <dbReference type="NCBI Taxonomy" id="1131564"/>
    <lineage>
        <taxon>Eukaryota</taxon>
        <taxon>Fungi</taxon>
        <taxon>Dikarya</taxon>
        <taxon>Ascomycota</taxon>
        <taxon>Pezizomycotina</taxon>
        <taxon>Eurotiomycetes</taxon>
        <taxon>Eurotiomycetidae</taxon>
        <taxon>Eurotiales</taxon>
        <taxon>Aspergillaceae</taxon>
        <taxon>Penicillium</taxon>
    </lineage>
</organism>
<dbReference type="GeneID" id="81365988"/>
<dbReference type="AlphaFoldDB" id="A0A9W9W932"/>
<accession>A0A9W9W932</accession>
<evidence type="ECO:0008006" key="3">
    <source>
        <dbReference type="Google" id="ProtNLM"/>
    </source>
</evidence>
<dbReference type="Proteomes" id="UP001147747">
    <property type="component" value="Unassembled WGS sequence"/>
</dbReference>
<reference evidence="1" key="1">
    <citation type="submission" date="2022-12" db="EMBL/GenBank/DDBJ databases">
        <authorList>
            <person name="Petersen C."/>
        </authorList>
    </citation>
    <scope>NUCLEOTIDE SEQUENCE</scope>
    <source>
        <strain evidence="1">IBT 29677</strain>
    </source>
</reference>
<dbReference type="SUPFAM" id="SSF54909">
    <property type="entry name" value="Dimeric alpha+beta barrel"/>
    <property type="match status" value="1"/>
</dbReference>
<keyword evidence="2" id="KW-1185">Reference proteome</keyword>
<reference evidence="1" key="2">
    <citation type="journal article" date="2023" name="IMA Fungus">
        <title>Comparative genomic study of the Penicillium genus elucidates a diverse pangenome and 15 lateral gene transfer events.</title>
        <authorList>
            <person name="Petersen C."/>
            <person name="Sorensen T."/>
            <person name="Nielsen M.R."/>
            <person name="Sondergaard T.E."/>
            <person name="Sorensen J.L."/>
            <person name="Fitzpatrick D.A."/>
            <person name="Frisvad J.C."/>
            <person name="Nielsen K.L."/>
        </authorList>
    </citation>
    <scope>NUCLEOTIDE SEQUENCE</scope>
    <source>
        <strain evidence="1">IBT 29677</strain>
    </source>
</reference>
<dbReference type="Gene3D" id="3.30.70.100">
    <property type="match status" value="1"/>
</dbReference>
<evidence type="ECO:0000313" key="1">
    <source>
        <dbReference type="EMBL" id="KAJ5408488.1"/>
    </source>
</evidence>
<dbReference type="InterPro" id="IPR011008">
    <property type="entry name" value="Dimeric_a/b-barrel"/>
</dbReference>
<proteinExistence type="predicted"/>
<dbReference type="RefSeq" id="XP_056492803.1">
    <property type="nucleotide sequence ID" value="XM_056627008.1"/>
</dbReference>
<evidence type="ECO:0000313" key="2">
    <source>
        <dbReference type="Proteomes" id="UP001147747"/>
    </source>
</evidence>
<name>A0A9W9W932_9EURO</name>
<gene>
    <name evidence="1" type="ORF">N7509_002371</name>
</gene>
<protein>
    <recommendedName>
        <fullName evidence="3">ABM domain-containing protein</fullName>
    </recommendedName>
</protein>